<evidence type="ECO:0000256" key="4">
    <source>
        <dbReference type="ARBA" id="ARBA00023002"/>
    </source>
</evidence>
<evidence type="ECO:0000259" key="6">
    <source>
        <dbReference type="Pfam" id="PF00890"/>
    </source>
</evidence>
<reference evidence="7" key="1">
    <citation type="submission" date="2014-06" db="EMBL/GenBank/DDBJ databases">
        <title>Molecular and ecological studies on carbamate pesticide degrading bacteria isolated from agricultural soils.</title>
        <authorList>
            <person name="Kim D.-U."/>
            <person name="Ka J.-O."/>
        </authorList>
    </citation>
    <scope>NUCLEOTIDE SEQUENCE</scope>
    <source>
        <strain evidence="7">JE1</strain>
        <plasmid evidence="7">pJE1</plasmid>
    </source>
</reference>
<keyword evidence="4" id="KW-0560">Oxidoreductase</keyword>
<dbReference type="PANTHER" id="PTHR43400:SF10">
    <property type="entry name" value="3-OXOSTEROID 1-DEHYDROGENASE"/>
    <property type="match status" value="1"/>
</dbReference>
<dbReference type="AlphaFoldDB" id="A0A0D4ZZT1"/>
<dbReference type="InterPro" id="IPR050315">
    <property type="entry name" value="FAD-oxidoreductase_2"/>
</dbReference>
<organism evidence="7">
    <name type="scientific">Sphingomonas sp. JE1</name>
    <dbReference type="NCBI Taxonomy" id="1628059"/>
    <lineage>
        <taxon>Bacteria</taxon>
        <taxon>Pseudomonadati</taxon>
        <taxon>Pseudomonadota</taxon>
        <taxon>Alphaproteobacteria</taxon>
        <taxon>Sphingomonadales</taxon>
        <taxon>Sphingomonadaceae</taxon>
        <taxon>Sphingomonas</taxon>
    </lineage>
</organism>
<feature type="transmembrane region" description="Helical" evidence="5">
    <location>
        <begin position="12"/>
        <end position="35"/>
    </location>
</feature>
<dbReference type="SUPFAM" id="SSF51905">
    <property type="entry name" value="FAD/NAD(P)-binding domain"/>
    <property type="match status" value="1"/>
</dbReference>
<name>A0A0D4ZZT1_9SPHN</name>
<dbReference type="Pfam" id="PF00890">
    <property type="entry name" value="FAD_binding_2"/>
    <property type="match status" value="1"/>
</dbReference>
<comment type="cofactor">
    <cofactor evidence="1">
        <name>FAD</name>
        <dbReference type="ChEBI" id="CHEBI:57692"/>
    </cofactor>
</comment>
<evidence type="ECO:0000256" key="5">
    <source>
        <dbReference type="SAM" id="Phobius"/>
    </source>
</evidence>
<dbReference type="EMBL" id="KM017071">
    <property type="protein sequence ID" value="AJW29458.1"/>
    <property type="molecule type" value="Genomic_DNA"/>
</dbReference>
<evidence type="ECO:0000313" key="7">
    <source>
        <dbReference type="EMBL" id="AJW29458.1"/>
    </source>
</evidence>
<dbReference type="RefSeq" id="WP_087573419.1">
    <property type="nucleotide sequence ID" value="NZ_KM017071.1"/>
</dbReference>
<dbReference type="InterPro" id="IPR027477">
    <property type="entry name" value="Succ_DH/fumarate_Rdtase_cat_sf"/>
</dbReference>
<dbReference type="GO" id="GO:0008202">
    <property type="term" value="P:steroid metabolic process"/>
    <property type="evidence" value="ECO:0007669"/>
    <property type="project" value="UniProtKB-ARBA"/>
</dbReference>
<keyword evidence="5" id="KW-0812">Transmembrane</keyword>
<feature type="domain" description="FAD-dependent oxidoreductase 2 FAD-binding" evidence="6">
    <location>
        <begin position="18"/>
        <end position="433"/>
    </location>
</feature>
<dbReference type="SUPFAM" id="SSF56425">
    <property type="entry name" value="Succinate dehydrogenase/fumarate reductase flavoprotein, catalytic domain"/>
    <property type="match status" value="1"/>
</dbReference>
<evidence type="ECO:0000256" key="2">
    <source>
        <dbReference type="ARBA" id="ARBA00022630"/>
    </source>
</evidence>
<dbReference type="InterPro" id="IPR036188">
    <property type="entry name" value="FAD/NAD-bd_sf"/>
</dbReference>
<accession>A0A0D4ZZT1</accession>
<keyword evidence="2" id="KW-0285">Flavoprotein</keyword>
<dbReference type="Gene3D" id="3.50.50.60">
    <property type="entry name" value="FAD/NAD(P)-binding domain"/>
    <property type="match status" value="1"/>
</dbReference>
<dbReference type="InterPro" id="IPR003953">
    <property type="entry name" value="FAD-dep_OxRdtase_2_FAD-bd"/>
</dbReference>
<protein>
    <submittedName>
        <fullName evidence="7">Fumarate reductase flavoprotein subunit</fullName>
    </submittedName>
</protein>
<evidence type="ECO:0000256" key="1">
    <source>
        <dbReference type="ARBA" id="ARBA00001974"/>
    </source>
</evidence>
<dbReference type="Gene3D" id="3.90.700.10">
    <property type="entry name" value="Succinate dehydrogenase/fumarate reductase flavoprotein, catalytic domain"/>
    <property type="match status" value="1"/>
</dbReference>
<dbReference type="PROSITE" id="PS51257">
    <property type="entry name" value="PROKAR_LIPOPROTEIN"/>
    <property type="match status" value="1"/>
</dbReference>
<sequence>MSDPNQREDRQFDFSVPVLVAGAGACGAVAALAAADAGVTPLVIERDDRPGGSTGMSQGLFCAAGTKSQAEHGIEDSADIFFADIMAKARGQTDPRLARMLADNSAPTLEWLRERHDLPWQLDTRFRASYGNSRQRVHGWAGHSGLDMVQLLHRRMSDQAIDVLMETKLVDIFARDDGRVIGVALQRADGAIEEIGCEALVLACGGFGANRALTDRYMPETRTLKYNGHEGSHGEAILLAEQMGAALADMGSYQGYAMLTDPQGISVPPPVLIEGGVIVNRLGDRFTDESDDIAGMVHPLTQQPDGMGWVIYDERIEALCAAIPELAQLMELNAPKAADSIEGLAALTGTDQARLAAAIDGAQNSVAEGAVDAFGRDWRDNRPPQGRYRALKVTGALYHTQGGLRVDASARVLRPDGSAFPNLFAGGGTARSVSGPSSWGYLPAMGLTTAVVLGRIAGQAAASLTIG</sequence>
<dbReference type="PANTHER" id="PTHR43400">
    <property type="entry name" value="FUMARATE REDUCTASE"/>
    <property type="match status" value="1"/>
</dbReference>
<gene>
    <name evidence="7" type="ORF">pJE1_036</name>
</gene>
<proteinExistence type="predicted"/>
<keyword evidence="5" id="KW-0472">Membrane</keyword>
<evidence type="ECO:0000256" key="3">
    <source>
        <dbReference type="ARBA" id="ARBA00022827"/>
    </source>
</evidence>
<geneLocation type="plasmid" evidence="7">
    <name>pJE1</name>
</geneLocation>
<keyword evidence="5" id="KW-1133">Transmembrane helix</keyword>
<keyword evidence="3" id="KW-0274">FAD</keyword>
<dbReference type="GO" id="GO:0016491">
    <property type="term" value="F:oxidoreductase activity"/>
    <property type="evidence" value="ECO:0007669"/>
    <property type="project" value="UniProtKB-KW"/>
</dbReference>
<keyword evidence="7" id="KW-0614">Plasmid</keyword>